<proteinExistence type="predicted"/>
<accession>A0AAF0EL58</accession>
<dbReference type="CDD" id="cd14812">
    <property type="entry name" value="bZIP_u3"/>
    <property type="match status" value="1"/>
</dbReference>
<dbReference type="InterPro" id="IPR004827">
    <property type="entry name" value="bZIP"/>
</dbReference>
<feature type="region of interest" description="Disordered" evidence="1">
    <location>
        <begin position="36"/>
        <end position="57"/>
    </location>
</feature>
<dbReference type="GO" id="GO:0003700">
    <property type="term" value="F:DNA-binding transcription factor activity"/>
    <property type="evidence" value="ECO:0007669"/>
    <property type="project" value="InterPro"/>
</dbReference>
<organism evidence="3 4">
    <name type="scientific">Malassezia equina</name>
    <dbReference type="NCBI Taxonomy" id="1381935"/>
    <lineage>
        <taxon>Eukaryota</taxon>
        <taxon>Fungi</taxon>
        <taxon>Dikarya</taxon>
        <taxon>Basidiomycota</taxon>
        <taxon>Ustilaginomycotina</taxon>
        <taxon>Malasseziomycetes</taxon>
        <taxon>Malasseziales</taxon>
        <taxon>Malasseziaceae</taxon>
        <taxon>Malassezia</taxon>
    </lineage>
</organism>
<dbReference type="SUPFAM" id="SSF57959">
    <property type="entry name" value="Leucine zipper domain"/>
    <property type="match status" value="1"/>
</dbReference>
<feature type="region of interest" description="Disordered" evidence="1">
    <location>
        <begin position="149"/>
        <end position="243"/>
    </location>
</feature>
<feature type="region of interest" description="Disordered" evidence="1">
    <location>
        <begin position="621"/>
        <end position="640"/>
    </location>
</feature>
<sequence length="654" mass="68801">MESTQRGTFSPLGNAAALRAAEPGSSEFDAFIHSDLCAGSSGSQDPTAPPFGFVPFSAPMGKQEDSLPLWGHASSTPGLIGTDPAPALRVSDPTFPSPPLWPAAHASAPATVPSAFRTLDASAKPEADTGHAALAQLMGEAALPSTSAWMAGNTNRHGRRGGSLSSQGSAHPVLSNEETVSKRARLSESPERKPRSVSAQVPSGGASGAAGGADTVQSRPAPPRRSASAGSRRPPPSASQVTEAGLPFPVIDTSAKHSSLFVPPDTSGLTKREARLVKNRAAAFLSRQRKREQFEELACKCRALARLSWLLWSSLEHATEASPMAVLAQHGLDRVLSAMPLGEQLPYESEELRATLQQVVTQQGTMIVESIMGDDVPLKAKPHDVSAQLAASQKECEHLRAELARLRAAPSLPAPEVARDESLSLVHTVGEMMIKMSQAAPESSVPADKEAALVRDEAAMQMRVHVAPNSDTVLCTVLSEPAAPGPAASDELEDKSWRCSTPADSSEGSLPSLCSSASPTLSSTSSGSSASRRQRRVVMYCAGTERSPALLEQLRPVCLDEWATVHAAQLHDTAEAPDASEALHSLLTQRNVDVRDGCFLVGSHELDGAKVPLRLALYAKNSNDTSLSPPPPTRPSTLLSSVRETLRALSEEAA</sequence>
<dbReference type="EMBL" id="CP119906">
    <property type="protein sequence ID" value="WFD24736.1"/>
    <property type="molecule type" value="Genomic_DNA"/>
</dbReference>
<dbReference type="InterPro" id="IPR046347">
    <property type="entry name" value="bZIP_sf"/>
</dbReference>
<dbReference type="Proteomes" id="UP001214415">
    <property type="component" value="Chromosome 7"/>
</dbReference>
<evidence type="ECO:0000259" key="2">
    <source>
        <dbReference type="Pfam" id="PF00170"/>
    </source>
</evidence>
<evidence type="ECO:0000256" key="1">
    <source>
        <dbReference type="SAM" id="MobiDB-lite"/>
    </source>
</evidence>
<gene>
    <name evidence="3" type="ORF">MEQU1_003440</name>
</gene>
<evidence type="ECO:0000313" key="3">
    <source>
        <dbReference type="EMBL" id="WFD24736.1"/>
    </source>
</evidence>
<feature type="compositionally biased region" description="Low complexity" evidence="1">
    <location>
        <begin position="505"/>
        <end position="530"/>
    </location>
</feature>
<feature type="compositionally biased region" description="Basic and acidic residues" evidence="1">
    <location>
        <begin position="179"/>
        <end position="194"/>
    </location>
</feature>
<feature type="region of interest" description="Disordered" evidence="1">
    <location>
        <begin position="482"/>
        <end position="530"/>
    </location>
</feature>
<keyword evidence="4" id="KW-1185">Reference proteome</keyword>
<reference evidence="3" key="1">
    <citation type="submission" date="2023-03" db="EMBL/GenBank/DDBJ databases">
        <title>Mating type loci evolution in Malassezia.</title>
        <authorList>
            <person name="Coelho M.A."/>
        </authorList>
    </citation>
    <scope>NUCLEOTIDE SEQUENCE</scope>
    <source>
        <strain evidence="3">CBS 12830</strain>
    </source>
</reference>
<name>A0AAF0EL58_9BASI</name>
<dbReference type="AlphaFoldDB" id="A0AAF0EL58"/>
<dbReference type="Pfam" id="PF00170">
    <property type="entry name" value="bZIP_1"/>
    <property type="match status" value="1"/>
</dbReference>
<feature type="domain" description="BZIP" evidence="2">
    <location>
        <begin position="270"/>
        <end position="307"/>
    </location>
</feature>
<protein>
    <recommendedName>
        <fullName evidence="2">BZIP domain-containing protein</fullName>
    </recommendedName>
</protein>
<evidence type="ECO:0000313" key="4">
    <source>
        <dbReference type="Proteomes" id="UP001214415"/>
    </source>
</evidence>